<evidence type="ECO:0000256" key="2">
    <source>
        <dbReference type="ARBA" id="ARBA00022737"/>
    </source>
</evidence>
<organism evidence="5 6">
    <name type="scientific">Candidatus Dechloromonas phosphorivorans</name>
    <dbReference type="NCBI Taxonomy" id="2899244"/>
    <lineage>
        <taxon>Bacteria</taxon>
        <taxon>Pseudomonadati</taxon>
        <taxon>Pseudomonadota</taxon>
        <taxon>Betaproteobacteria</taxon>
        <taxon>Rhodocyclales</taxon>
        <taxon>Azonexaceae</taxon>
        <taxon>Dechloromonas</taxon>
    </lineage>
</organism>
<dbReference type="PANTHER" id="PTHR12788:SF10">
    <property type="entry name" value="PROTEIN-TYROSINE SULFOTRANSFERASE"/>
    <property type="match status" value="1"/>
</dbReference>
<dbReference type="SUPFAM" id="SSF52540">
    <property type="entry name" value="P-loop containing nucleoside triphosphate hydrolases"/>
    <property type="match status" value="1"/>
</dbReference>
<dbReference type="Pfam" id="PF07719">
    <property type="entry name" value="TPR_2"/>
    <property type="match status" value="1"/>
</dbReference>
<dbReference type="InterPro" id="IPR011990">
    <property type="entry name" value="TPR-like_helical_dom_sf"/>
</dbReference>
<dbReference type="InterPro" id="IPR026634">
    <property type="entry name" value="TPST-like"/>
</dbReference>
<feature type="repeat" description="TPR" evidence="4">
    <location>
        <begin position="110"/>
        <end position="143"/>
    </location>
</feature>
<name>A0A9D7LMP6_9RHOO</name>
<evidence type="ECO:0000256" key="3">
    <source>
        <dbReference type="ARBA" id="ARBA00022803"/>
    </source>
</evidence>
<dbReference type="Pfam" id="PF13432">
    <property type="entry name" value="TPR_16"/>
    <property type="match status" value="1"/>
</dbReference>
<evidence type="ECO:0000256" key="4">
    <source>
        <dbReference type="PROSITE-ProRule" id="PRU00339"/>
    </source>
</evidence>
<keyword evidence="2" id="KW-0677">Repeat</keyword>
<protein>
    <submittedName>
        <fullName evidence="5">Sulfotransferase</fullName>
    </submittedName>
</protein>
<dbReference type="InterPro" id="IPR019734">
    <property type="entry name" value="TPR_rpt"/>
</dbReference>
<keyword evidence="3 4" id="KW-0802">TPR repeat</keyword>
<dbReference type="SUPFAM" id="SSF48452">
    <property type="entry name" value="TPR-like"/>
    <property type="match status" value="1"/>
</dbReference>
<dbReference type="Gene3D" id="1.25.40.10">
    <property type="entry name" value="Tetratricopeptide repeat domain"/>
    <property type="match status" value="1"/>
</dbReference>
<comment type="caution">
    <text evidence="5">The sequence shown here is derived from an EMBL/GenBank/DDBJ whole genome shotgun (WGS) entry which is preliminary data.</text>
</comment>
<reference evidence="5" key="1">
    <citation type="submission" date="2020-10" db="EMBL/GenBank/DDBJ databases">
        <title>Connecting structure to function with the recovery of over 1000 high-quality activated sludge metagenome-assembled genomes encoding full-length rRNA genes using long-read sequencing.</title>
        <authorList>
            <person name="Singleton C.M."/>
            <person name="Petriglieri F."/>
            <person name="Kristensen J.M."/>
            <person name="Kirkegaard R.H."/>
            <person name="Michaelsen T.Y."/>
            <person name="Andersen M.H."/>
            <person name="Karst S.M."/>
            <person name="Dueholm M.S."/>
            <person name="Nielsen P.H."/>
            <person name="Albertsen M."/>
        </authorList>
    </citation>
    <scope>NUCLEOTIDE SEQUENCE</scope>
    <source>
        <strain evidence="5">OdNE_18-Q3-R46-58_BAT3C.305</strain>
    </source>
</reference>
<feature type="repeat" description="TPR" evidence="4">
    <location>
        <begin position="42"/>
        <end position="75"/>
    </location>
</feature>
<accession>A0A9D7LMP6</accession>
<dbReference type="InterPro" id="IPR027417">
    <property type="entry name" value="P-loop_NTPase"/>
</dbReference>
<evidence type="ECO:0000313" key="6">
    <source>
        <dbReference type="Proteomes" id="UP000808146"/>
    </source>
</evidence>
<dbReference type="PANTHER" id="PTHR12788">
    <property type="entry name" value="PROTEIN-TYROSINE SULFOTRANSFERASE 2"/>
    <property type="match status" value="1"/>
</dbReference>
<dbReference type="Proteomes" id="UP000808146">
    <property type="component" value="Unassembled WGS sequence"/>
</dbReference>
<dbReference type="SMART" id="SM00028">
    <property type="entry name" value="TPR"/>
    <property type="match status" value="4"/>
</dbReference>
<dbReference type="AlphaFoldDB" id="A0A9D7LMP6"/>
<evidence type="ECO:0000313" key="5">
    <source>
        <dbReference type="EMBL" id="MBK8890647.1"/>
    </source>
</evidence>
<dbReference type="PROSITE" id="PS50293">
    <property type="entry name" value="TPR_REGION"/>
    <property type="match status" value="1"/>
</dbReference>
<evidence type="ECO:0000256" key="1">
    <source>
        <dbReference type="ARBA" id="ARBA00022679"/>
    </source>
</evidence>
<dbReference type="GO" id="GO:0008476">
    <property type="term" value="F:protein-tyrosine sulfotransferase activity"/>
    <property type="evidence" value="ECO:0007669"/>
    <property type="project" value="InterPro"/>
</dbReference>
<dbReference type="PROSITE" id="PS50005">
    <property type="entry name" value="TPR"/>
    <property type="match status" value="2"/>
</dbReference>
<dbReference type="InterPro" id="IPR013105">
    <property type="entry name" value="TPR_2"/>
</dbReference>
<gene>
    <name evidence="5" type="ORF">IPN75_09715</name>
</gene>
<dbReference type="Pfam" id="PF13469">
    <property type="entry name" value="Sulfotransfer_3"/>
    <property type="match status" value="1"/>
</dbReference>
<dbReference type="Gene3D" id="3.40.50.300">
    <property type="entry name" value="P-loop containing nucleotide triphosphate hydrolases"/>
    <property type="match status" value="1"/>
</dbReference>
<proteinExistence type="predicted"/>
<keyword evidence="1" id="KW-0808">Transferase</keyword>
<dbReference type="EMBL" id="JADKBR010000011">
    <property type="protein sequence ID" value="MBK8890647.1"/>
    <property type="molecule type" value="Genomic_DNA"/>
</dbReference>
<sequence length="539" mass="60975">MRKKNILTKGKKAKAEQLALSNHLVEAGVLFASVCKTDPLDVEAWVKLAVIRCRLGQYAEAESCARRALRLEPNLAFAQQTLATILQYQGKAEDASAVLESGLAQRPNSSERLLNLAAMRDKQGRVEEAFKLYHRALDLQPDSPYVLAKQGDLLEKEGRLVESEDIIARGLAREPGHPDLNLVAARLDRRAGRHAQAAARLEAVLHLPMSPDTGADIHILLGQLHDLLGNTSKVLPHLLAGKRRLALDMDPDGRVRARFLAWIDTNRAWLSERLVAAPQSALASAEETPIFLIGFLRSGTTLLEQVLDSHPRLQALNEKPMGEVMEDAFCVMTQGKPDALANLSEEQIASLRQVYWREAARHGDRQANTLLVDKQPFNIIRVPLLWRVFPRARFILTIRHPCDIVLGCLMQKFGYNNLMSAFANLEGIAELYSHVMNAWLEYAQRLPLYWQRIRYEDLITNFEAETHALLEFLGVGWSDTVLEHTQHAQQRGIINTPSYHQVIQPLYQHAKYRWKRYETELAPIVEMLQPLIERFGYAE</sequence>